<dbReference type="EMBL" id="RCDA01000001">
    <property type="protein sequence ID" value="RLK50855.1"/>
    <property type="molecule type" value="Genomic_DNA"/>
</dbReference>
<dbReference type="NCBIfam" id="NF001422">
    <property type="entry name" value="PRK00296.1"/>
    <property type="match status" value="1"/>
</dbReference>
<name>A0A498C4Z5_9GAMM</name>
<dbReference type="NCBIfam" id="NF010595">
    <property type="entry name" value="PRK13989.1"/>
    <property type="match status" value="1"/>
</dbReference>
<protein>
    <recommendedName>
        <fullName evidence="2 6">Cell division topological specificity factor</fullName>
    </recommendedName>
</protein>
<evidence type="ECO:0000256" key="1">
    <source>
        <dbReference type="ARBA" id="ARBA00008168"/>
    </source>
</evidence>
<evidence type="ECO:0000256" key="5">
    <source>
        <dbReference type="ARBA" id="ARBA00025265"/>
    </source>
</evidence>
<evidence type="ECO:0000256" key="3">
    <source>
        <dbReference type="ARBA" id="ARBA00022618"/>
    </source>
</evidence>
<dbReference type="SUPFAM" id="SSF55229">
    <property type="entry name" value="Cell division protein MinE topological specificity domain"/>
    <property type="match status" value="1"/>
</dbReference>
<dbReference type="FunFam" id="3.30.1070.10:FF:000001">
    <property type="entry name" value="Cell division topological specificity factor"/>
    <property type="match status" value="1"/>
</dbReference>
<dbReference type="GO" id="GO:0042802">
    <property type="term" value="F:identical protein binding"/>
    <property type="evidence" value="ECO:0007669"/>
    <property type="project" value="UniProtKB-ARBA"/>
</dbReference>
<dbReference type="InterPro" id="IPR036707">
    <property type="entry name" value="MinE_sf"/>
</dbReference>
<evidence type="ECO:0000256" key="6">
    <source>
        <dbReference type="HAMAP-Rule" id="MF_00262"/>
    </source>
</evidence>
<keyword evidence="4 6" id="KW-0131">Cell cycle</keyword>
<dbReference type="InterPro" id="IPR005527">
    <property type="entry name" value="MinE"/>
</dbReference>
<dbReference type="NCBIfam" id="TIGR01215">
    <property type="entry name" value="minE"/>
    <property type="match status" value="1"/>
</dbReference>
<evidence type="ECO:0000256" key="4">
    <source>
        <dbReference type="ARBA" id="ARBA00023306"/>
    </source>
</evidence>
<organism evidence="7 8">
    <name type="scientific">Alkalispirillum mobile</name>
    <dbReference type="NCBI Taxonomy" id="85925"/>
    <lineage>
        <taxon>Bacteria</taxon>
        <taxon>Pseudomonadati</taxon>
        <taxon>Pseudomonadota</taxon>
        <taxon>Gammaproteobacteria</taxon>
        <taxon>Chromatiales</taxon>
        <taxon>Ectothiorhodospiraceae</taxon>
        <taxon>Alkalispirillum</taxon>
    </lineage>
</organism>
<evidence type="ECO:0000313" key="8">
    <source>
        <dbReference type="Proteomes" id="UP000275461"/>
    </source>
</evidence>
<keyword evidence="8" id="KW-1185">Reference proteome</keyword>
<gene>
    <name evidence="6" type="primary">minE</name>
    <name evidence="7" type="ORF">DFR31_0764</name>
</gene>
<comment type="function">
    <text evidence="5 6">Prevents the cell division inhibition by proteins MinC and MinD at internal division sites while permitting inhibition at polar sites. This ensures cell division at the proper site by restricting the formation of a division septum at the midpoint of the long axis of the cell.</text>
</comment>
<proteinExistence type="inferred from homology"/>
<comment type="similarity">
    <text evidence="1 6">Belongs to the MinE family.</text>
</comment>
<dbReference type="AlphaFoldDB" id="A0A498C4Z5"/>
<dbReference type="HAMAP" id="MF_00262">
    <property type="entry name" value="MinE"/>
    <property type="match status" value="1"/>
</dbReference>
<dbReference type="RefSeq" id="WP_121441311.1">
    <property type="nucleotide sequence ID" value="NZ_RCDA01000001.1"/>
</dbReference>
<dbReference type="GO" id="GO:0051301">
    <property type="term" value="P:cell division"/>
    <property type="evidence" value="ECO:0007669"/>
    <property type="project" value="UniProtKB-KW"/>
</dbReference>
<evidence type="ECO:0000256" key="2">
    <source>
        <dbReference type="ARBA" id="ARBA00020112"/>
    </source>
</evidence>
<keyword evidence="3 6" id="KW-0132">Cell division</keyword>
<sequence length="92" mass="10728">MGFLSYFRSQKKRSASVAKERLQIIVARERSQTATGPDYLPMMKEELLDVIRKYVQVERDAVNIQLDREGDCEVLELNITLPEQHNPHQARE</sequence>
<dbReference type="GO" id="GO:0032955">
    <property type="term" value="P:regulation of division septum assembly"/>
    <property type="evidence" value="ECO:0007669"/>
    <property type="project" value="InterPro"/>
</dbReference>
<evidence type="ECO:0000313" key="7">
    <source>
        <dbReference type="EMBL" id="RLK50855.1"/>
    </source>
</evidence>
<dbReference type="Proteomes" id="UP000275461">
    <property type="component" value="Unassembled WGS sequence"/>
</dbReference>
<comment type="caution">
    <text evidence="7">The sequence shown here is derived from an EMBL/GenBank/DDBJ whole genome shotgun (WGS) entry which is preliminary data.</text>
</comment>
<dbReference type="Pfam" id="PF03776">
    <property type="entry name" value="MinE"/>
    <property type="match status" value="1"/>
</dbReference>
<reference evidence="7 8" key="1">
    <citation type="submission" date="2018-10" db="EMBL/GenBank/DDBJ databases">
        <title>Genomic Encyclopedia of Type Strains, Phase IV (KMG-IV): sequencing the most valuable type-strain genomes for metagenomic binning, comparative biology and taxonomic classification.</title>
        <authorList>
            <person name="Goeker M."/>
        </authorList>
    </citation>
    <scope>NUCLEOTIDE SEQUENCE [LARGE SCALE GENOMIC DNA]</scope>
    <source>
        <strain evidence="7 8">DSM 12769</strain>
    </source>
</reference>
<accession>A0A498C4Z5</accession>
<dbReference type="OrthoDB" id="9802655at2"/>
<dbReference type="Gene3D" id="3.30.1070.10">
    <property type="entry name" value="Cell division topological specificity factor MinE"/>
    <property type="match status" value="1"/>
</dbReference>